<feature type="region of interest" description="Disordered" evidence="1">
    <location>
        <begin position="1"/>
        <end position="160"/>
    </location>
</feature>
<dbReference type="Proteomes" id="UP000757232">
    <property type="component" value="Unassembled WGS sequence"/>
</dbReference>
<proteinExistence type="predicted"/>
<feature type="compositionally biased region" description="Low complexity" evidence="1">
    <location>
        <begin position="89"/>
        <end position="120"/>
    </location>
</feature>
<dbReference type="AlphaFoldDB" id="A0A9Q5HTW0"/>
<keyword evidence="3" id="KW-1185">Reference proteome</keyword>
<reference evidence="2" key="1">
    <citation type="submission" date="2016-06" db="EMBL/GenBank/DDBJ databases">
        <title>Draft Genome sequence of the fungus Inonotus baumii.</title>
        <authorList>
            <person name="Zhu H."/>
            <person name="Lin W."/>
        </authorList>
    </citation>
    <scope>NUCLEOTIDE SEQUENCE</scope>
    <source>
        <strain evidence="2">821</strain>
    </source>
</reference>
<feature type="compositionally biased region" description="Polar residues" evidence="1">
    <location>
        <begin position="145"/>
        <end position="155"/>
    </location>
</feature>
<feature type="region of interest" description="Disordered" evidence="1">
    <location>
        <begin position="350"/>
        <end position="452"/>
    </location>
</feature>
<evidence type="ECO:0000313" key="3">
    <source>
        <dbReference type="Proteomes" id="UP000757232"/>
    </source>
</evidence>
<feature type="region of interest" description="Disordered" evidence="1">
    <location>
        <begin position="547"/>
        <end position="683"/>
    </location>
</feature>
<feature type="compositionally biased region" description="Polar residues" evidence="1">
    <location>
        <begin position="359"/>
        <end position="370"/>
    </location>
</feature>
<feature type="compositionally biased region" description="Low complexity" evidence="1">
    <location>
        <begin position="646"/>
        <end position="658"/>
    </location>
</feature>
<feature type="compositionally biased region" description="Low complexity" evidence="1">
    <location>
        <begin position="390"/>
        <end position="400"/>
    </location>
</feature>
<name>A0A9Q5HTW0_SANBA</name>
<protein>
    <submittedName>
        <fullName evidence="2">Uncharacterized protein</fullName>
    </submittedName>
</protein>
<evidence type="ECO:0000256" key="1">
    <source>
        <dbReference type="SAM" id="MobiDB-lite"/>
    </source>
</evidence>
<feature type="compositionally biased region" description="Acidic residues" evidence="1">
    <location>
        <begin position="668"/>
        <end position="681"/>
    </location>
</feature>
<gene>
    <name evidence="2" type="ORF">A7U60_g7033</name>
</gene>
<feature type="compositionally biased region" description="Polar residues" evidence="1">
    <location>
        <begin position="415"/>
        <end position="424"/>
    </location>
</feature>
<feature type="compositionally biased region" description="Polar residues" evidence="1">
    <location>
        <begin position="299"/>
        <end position="308"/>
    </location>
</feature>
<feature type="compositionally biased region" description="Basic and acidic residues" evidence="1">
    <location>
        <begin position="17"/>
        <end position="33"/>
    </location>
</feature>
<feature type="region of interest" description="Disordered" evidence="1">
    <location>
        <begin position="861"/>
        <end position="888"/>
    </location>
</feature>
<accession>A0A9Q5HTW0</accession>
<comment type="caution">
    <text evidence="2">The sequence shown here is derived from an EMBL/GenBank/DDBJ whole genome shotgun (WGS) entry which is preliminary data.</text>
</comment>
<feature type="compositionally biased region" description="Basic and acidic residues" evidence="1">
    <location>
        <begin position="47"/>
        <end position="63"/>
    </location>
</feature>
<evidence type="ECO:0000313" key="2">
    <source>
        <dbReference type="EMBL" id="OCB85900.1"/>
    </source>
</evidence>
<feature type="region of interest" description="Disordered" evidence="1">
    <location>
        <begin position="725"/>
        <end position="796"/>
    </location>
</feature>
<feature type="compositionally biased region" description="Low complexity" evidence="1">
    <location>
        <begin position="771"/>
        <end position="783"/>
    </location>
</feature>
<dbReference type="OrthoDB" id="2590746at2759"/>
<organism evidence="2 3">
    <name type="scientific">Sanghuangporus baumii</name>
    <name type="common">Phellinus baumii</name>
    <dbReference type="NCBI Taxonomy" id="108892"/>
    <lineage>
        <taxon>Eukaryota</taxon>
        <taxon>Fungi</taxon>
        <taxon>Dikarya</taxon>
        <taxon>Basidiomycota</taxon>
        <taxon>Agaricomycotina</taxon>
        <taxon>Agaricomycetes</taxon>
        <taxon>Hymenochaetales</taxon>
        <taxon>Hymenochaetaceae</taxon>
        <taxon>Sanghuangporus</taxon>
    </lineage>
</organism>
<feature type="compositionally biased region" description="Polar residues" evidence="1">
    <location>
        <begin position="620"/>
        <end position="635"/>
    </location>
</feature>
<feature type="compositionally biased region" description="Basic and acidic residues" evidence="1">
    <location>
        <begin position="590"/>
        <end position="606"/>
    </location>
</feature>
<feature type="region of interest" description="Disordered" evidence="1">
    <location>
        <begin position="284"/>
        <end position="311"/>
    </location>
</feature>
<dbReference type="EMBL" id="LNZH02000206">
    <property type="protein sequence ID" value="OCB85900.1"/>
    <property type="molecule type" value="Genomic_DNA"/>
</dbReference>
<sequence length="938" mass="98060">MFSSFTSILPSGLGFSKLEKEREREYERERVSNERAQGAGEVTPRVDASDGRVKESAPVDEHGVKKRRERNPNETFIVVRPPPSVSNHPLNLQLQLVPPQGKERSASGTSSASGVSDYSSRPSGDYNVQTSEEGGGGGTGDPLSRAQSLRSNRSDPASFYASSSASMSSIASTASTASTASGRRMIVPLYNLSAHNVITNTVLDAGTDAKIAKFHKRGMEILGLAMLEVVEVWPSYGRSGLGPGHVAFLSTSNGANTGAAGAGGSTFDYEGLLVTPTSSAISLSSAGSHPHAHTHTHAQSHPYVQSPTGYAIAGTPKTPTQGGSSAYGIGSITPTPSPSASGAKRIFGKIFKKRDSRTPESISEGGSSDPLSRMAPTSIDVPAVRSSSSQTELRQGTRTGTGLGVFSSTGKRRSVNASSPTPSHFNLPPVPGSPSAAGTTDRGGGSAKEQQQLQPAVLGIQPTLSAPVVPPAGRATRYVWIVRKWLKGDDSGLLGGVMRNVGGMVGGIGVSGLGPGGSLGSLSTSGHAQGLSGGEVGVEVRFEWVRGQSKSQEKRSLRKAAALAKSGSTSFSQEDAGASASTQQRSRRSIGAERSSEGRQQPEKSRSRGRGNAPGRPATSAGTVTGPSASATSPRFSGESRRSAERTSPNSRTNSTTSAFSSDRIAIEEDEAEDSDPEDSETPWICTLVISSVPSSANRLWEHEYYEKDEGIGLGLGLSKKESRRSYLSQGGHAPEASGESYAHSNVPPSPPPKSASFSPAPSTPTPNTISQHQQHHLQSASQPPATQPSKPARSYATDAPGILLRLKVGALSPAPHHPKVVAQMKVPYPLPDVEVTRASVRRRVLTPAGVARPIERANTFASANTNGEERERPKLRSGLFGYGSGNGNGENESEGLVLTAEEIKDVLSCTAFWIVVREGFGGVGKVNRKGDGWKIRG</sequence>